<dbReference type="Proteomes" id="UP000323717">
    <property type="component" value="Unassembled WGS sequence"/>
</dbReference>
<dbReference type="Proteomes" id="UP000283329">
    <property type="component" value="Unassembled WGS sequence"/>
</dbReference>
<evidence type="ECO:0000313" key="3">
    <source>
        <dbReference type="EMBL" id="MDC7961100.1"/>
    </source>
</evidence>
<proteinExistence type="predicted"/>
<evidence type="ECO:0000313" key="4">
    <source>
        <dbReference type="EMBL" id="RHH45911.1"/>
    </source>
</evidence>
<reference evidence="7 8" key="1">
    <citation type="submission" date="2016-10" db="EMBL/GenBank/DDBJ databases">
        <authorList>
            <person name="de Groot N.N."/>
        </authorList>
    </citation>
    <scope>NUCLEOTIDE SEQUENCE [LARGE SCALE GENOMIC DNA]</scope>
    <source>
        <strain evidence="5 8">NLAE-zl-C500</strain>
        <strain evidence="6 7">NLAE-zl-C57</strain>
    </source>
</reference>
<dbReference type="EMBL" id="VWFP01000024">
    <property type="protein sequence ID" value="KAA4622637.1"/>
    <property type="molecule type" value="Genomic_DNA"/>
</dbReference>
<dbReference type="Proteomes" id="UP001215078">
    <property type="component" value="Unassembled WGS sequence"/>
</dbReference>
<evidence type="ECO:0000313" key="5">
    <source>
        <dbReference type="EMBL" id="SDB79576.1"/>
    </source>
</evidence>
<evidence type="ECO:0000313" key="7">
    <source>
        <dbReference type="Proteomes" id="UP000181870"/>
    </source>
</evidence>
<evidence type="ECO:0000313" key="9">
    <source>
        <dbReference type="Proteomes" id="UP000283329"/>
    </source>
</evidence>
<dbReference type="Pfam" id="PF16132">
    <property type="entry name" value="DUF4843"/>
    <property type="match status" value="1"/>
</dbReference>
<sequence>MNIKNFIIPAIACFCCSSFFISCEEKGLMVNDNDVSYIIFAKDMTKDTTTVSFKVYNEGEVPEIPLEVSVYGKVQDKDLKFSVSVDEDRTTLPANLYELPTECLIEKGQLTGSVCIKLKNSEILSTNTLILALKIDEKEEVREGARQYSRAIVTVTDRLFKPSWWSVADTGGADTPLNSVEEYYLGIYLEDKYKMFLDELKKDDMVFDGKNKQVLRKYALKLKNTLKDINAERAAQGLGPLVDEKTQLEITVPVAG</sequence>
<dbReference type="EMBL" id="VWLE01000059">
    <property type="protein sequence ID" value="KAA3953240.1"/>
    <property type="molecule type" value="Genomic_DNA"/>
</dbReference>
<gene>
    <name evidence="4" type="ORF">DW206_12560</name>
    <name evidence="2" type="ORF">F3B90_20190</name>
    <name evidence="1" type="ORF">F3D71_06570</name>
    <name evidence="3" type="ORF">PQ628_23150</name>
    <name evidence="5" type="ORF">SAMN05192581_10903</name>
    <name evidence="6" type="ORF">SAMN05192582_106115</name>
</gene>
<protein>
    <submittedName>
        <fullName evidence="1">DUF4843 domain-containing protein</fullName>
    </submittedName>
</protein>
<dbReference type="RefSeq" id="WP_008647164.1">
    <property type="nucleotide sequence ID" value="NZ_BAABYV010000001.1"/>
</dbReference>
<evidence type="ECO:0000313" key="8">
    <source>
        <dbReference type="Proteomes" id="UP000183670"/>
    </source>
</evidence>
<dbReference type="Proteomes" id="UP000424805">
    <property type="component" value="Unassembled WGS sequence"/>
</dbReference>
<reference evidence="3" key="4">
    <citation type="submission" date="2022-10" db="EMBL/GenBank/DDBJ databases">
        <title>Human gut microbiome strain richness.</title>
        <authorList>
            <person name="Chen-Liaw A."/>
        </authorList>
    </citation>
    <scope>NUCLEOTIDE SEQUENCE</scope>
    <source>
        <strain evidence="3">RTP21484st1_H8_RTP21484_190118</strain>
    </source>
</reference>
<dbReference type="InterPro" id="IPR032299">
    <property type="entry name" value="DUF4843"/>
</dbReference>
<dbReference type="EMBL" id="FNDO01000061">
    <property type="protein sequence ID" value="SDI63476.1"/>
    <property type="molecule type" value="Genomic_DNA"/>
</dbReference>
<dbReference type="EMBL" id="JAQQPO010000037">
    <property type="protein sequence ID" value="MDC7961100.1"/>
    <property type="molecule type" value="Genomic_DNA"/>
</dbReference>
<organism evidence="6 7">
    <name type="scientific">Bacteroides ovatus</name>
    <dbReference type="NCBI Taxonomy" id="28116"/>
    <lineage>
        <taxon>Bacteria</taxon>
        <taxon>Pseudomonadati</taxon>
        <taxon>Bacteroidota</taxon>
        <taxon>Bacteroidia</taxon>
        <taxon>Bacteroidales</taxon>
        <taxon>Bacteroidaceae</taxon>
        <taxon>Bacteroides</taxon>
    </lineage>
</organism>
<accession>A0A1G8M692</accession>
<evidence type="ECO:0000313" key="2">
    <source>
        <dbReference type="EMBL" id="KAA4622637.1"/>
    </source>
</evidence>
<dbReference type="PROSITE" id="PS51257">
    <property type="entry name" value="PROKAR_LIPOPROTEIN"/>
    <property type="match status" value="1"/>
</dbReference>
<dbReference type="EMBL" id="QRJR01000009">
    <property type="protein sequence ID" value="RHH45911.1"/>
    <property type="molecule type" value="Genomic_DNA"/>
</dbReference>
<evidence type="ECO:0000313" key="1">
    <source>
        <dbReference type="EMBL" id="KAA3953240.1"/>
    </source>
</evidence>
<evidence type="ECO:0000313" key="11">
    <source>
        <dbReference type="Proteomes" id="UP000424805"/>
    </source>
</evidence>
<name>A0A1G8M692_BACOV</name>
<dbReference type="Proteomes" id="UP000183670">
    <property type="component" value="Unassembled WGS sequence"/>
</dbReference>
<dbReference type="AlphaFoldDB" id="A0A1G8M692"/>
<reference evidence="10 11" key="3">
    <citation type="journal article" date="2019" name="Nat. Med.">
        <title>A library of human gut bacterial isolates paired with longitudinal multiomics data enables mechanistic microbiome research.</title>
        <authorList>
            <person name="Poyet M."/>
            <person name="Groussin M."/>
            <person name="Gibbons S.M."/>
            <person name="Avila-Pacheco J."/>
            <person name="Jiang X."/>
            <person name="Kearney S.M."/>
            <person name="Perrotta A.R."/>
            <person name="Berdy B."/>
            <person name="Zhao S."/>
            <person name="Lieberman T.D."/>
            <person name="Swanson P.K."/>
            <person name="Smith M."/>
            <person name="Roesemann S."/>
            <person name="Alexander J.E."/>
            <person name="Rich S.A."/>
            <person name="Livny J."/>
            <person name="Vlamakis H."/>
            <person name="Clish C."/>
            <person name="Bullock K."/>
            <person name="Deik A."/>
            <person name="Scott J."/>
            <person name="Pierce K.A."/>
            <person name="Xavier R.J."/>
            <person name="Alm E.J."/>
        </authorList>
    </citation>
    <scope>NUCLEOTIDE SEQUENCE [LARGE SCALE GENOMIC DNA]</scope>
    <source>
        <strain evidence="2 11">BIOML-A15</strain>
        <strain evidence="1 10">BIOML-A163</strain>
    </source>
</reference>
<dbReference type="Proteomes" id="UP000181870">
    <property type="component" value="Unassembled WGS sequence"/>
</dbReference>
<dbReference type="EMBL" id="FMYE01000090">
    <property type="protein sequence ID" value="SDB79576.1"/>
    <property type="molecule type" value="Genomic_DNA"/>
</dbReference>
<evidence type="ECO:0000313" key="6">
    <source>
        <dbReference type="EMBL" id="SDI63476.1"/>
    </source>
</evidence>
<evidence type="ECO:0000313" key="10">
    <source>
        <dbReference type="Proteomes" id="UP000323717"/>
    </source>
</evidence>
<dbReference type="Gene3D" id="2.60.40.1740">
    <property type="entry name" value="hypothetical protein (bacova_03559)"/>
    <property type="match status" value="1"/>
</dbReference>
<reference evidence="4 9" key="2">
    <citation type="submission" date="2018-08" db="EMBL/GenBank/DDBJ databases">
        <title>A genome reference for cultivated species of the human gut microbiota.</title>
        <authorList>
            <person name="Zou Y."/>
            <person name="Xue W."/>
            <person name="Luo G."/>
        </authorList>
    </citation>
    <scope>NUCLEOTIDE SEQUENCE [LARGE SCALE GENOMIC DNA]</scope>
    <source>
        <strain evidence="4 9">AM17-48</strain>
    </source>
</reference>